<dbReference type="RefSeq" id="WP_013350448.1">
    <property type="nucleotide sequence ID" value="NC_014550.1"/>
</dbReference>
<dbReference type="GeneID" id="303187040"/>
<proteinExistence type="predicted"/>
<evidence type="ECO:0000313" key="2">
    <source>
        <dbReference type="Proteomes" id="UP000006878"/>
    </source>
</evidence>
<keyword evidence="2" id="KW-1185">Reference proteome</keyword>
<evidence type="ECO:0000313" key="1">
    <source>
        <dbReference type="EMBL" id="CBT77349.1"/>
    </source>
</evidence>
<organism evidence="1 2">
    <name type="scientific">Glutamicibacter arilaitensis (strain DSM 16368 / CIP 108037 / IAM 15318 / JCM 13566 / NCIMB 14258 / Re117)</name>
    <name type="common">Arthrobacter arilaitensis</name>
    <dbReference type="NCBI Taxonomy" id="861360"/>
    <lineage>
        <taxon>Bacteria</taxon>
        <taxon>Bacillati</taxon>
        <taxon>Actinomycetota</taxon>
        <taxon>Actinomycetes</taxon>
        <taxon>Micrococcales</taxon>
        <taxon>Micrococcaceae</taxon>
        <taxon>Glutamicibacter</taxon>
    </lineage>
</organism>
<gene>
    <name evidence="1" type="ordered locus">AARI_31500</name>
</gene>
<protein>
    <submittedName>
        <fullName evidence="1">Uncharacterized protein</fullName>
    </submittedName>
</protein>
<dbReference type="Proteomes" id="UP000006878">
    <property type="component" value="Chromosome"/>
</dbReference>
<accession>A0ABP1U5S1</accession>
<sequence>MTTLSTTTPPEIVQDSSEQRLDLLADLKALRPTEGDLPDARLALHRPAILRRLAESLAARIPAGVDRLVAQSGTDAILATAVSLHSGIAFALVDLANPEILGEMHRSERTLLIGFELDANTPGLLAILQASGTAPEMSLHVLDTRYSQTASPDLTTHTLFDFTELSHPIQERHHD</sequence>
<reference evidence="2" key="1">
    <citation type="journal article" date="2010" name="PLoS ONE">
        <title>The Arthrobacter arilaitensis Re117 genome sequence reveals its genetic adaptation to the surface of cheese.</title>
        <authorList>
            <person name="Monnet C."/>
            <person name="Loux V."/>
            <person name="Gibrat J.F."/>
            <person name="Spinnler E."/>
            <person name="Barbe V."/>
            <person name="Vacherie B."/>
            <person name="Gavory F."/>
            <person name="Gourbeyre E."/>
            <person name="Siguier P."/>
            <person name="Chandler M."/>
            <person name="Elleuch R."/>
            <person name="Irlinger F."/>
            <person name="Vallaeys T."/>
        </authorList>
    </citation>
    <scope>NUCLEOTIDE SEQUENCE</scope>
    <source>
        <strain evidence="2">DSM 16368 / CIP 108037 / IAM 15318 / JCM 13566 / Re117</strain>
    </source>
</reference>
<dbReference type="EMBL" id="FQ311875">
    <property type="protein sequence ID" value="CBT77349.1"/>
    <property type="molecule type" value="Genomic_DNA"/>
</dbReference>
<name>A0ABP1U5S1_GLUAR</name>
<reference evidence="2" key="2">
    <citation type="submission" date="2010-07" db="EMBL/GenBank/DDBJ databases">
        <title>Complete genome sequence of Arthrobacter arilaitensis (strain DSM 16368 / CIP 108037 / JCM 13566 / Re117).</title>
        <authorList>
            <person name="Genoscope."/>
        </authorList>
    </citation>
    <scope>NUCLEOTIDE SEQUENCE [LARGE SCALE GENOMIC DNA]</scope>
    <source>
        <strain evidence="2">DSM 16368 / CIP 108037 / IAM 15318 / JCM 13566 / Re117</strain>
    </source>
</reference>